<dbReference type="OrthoDB" id="184837at2"/>
<evidence type="ECO:0008006" key="3">
    <source>
        <dbReference type="Google" id="ProtNLM"/>
    </source>
</evidence>
<evidence type="ECO:0000313" key="1">
    <source>
        <dbReference type="EMBL" id="SKA99833.1"/>
    </source>
</evidence>
<sequence>MSPLDRAAAYLQHLPPAISGSGGHSATYRAACALVQGFALGETDALPLLQAWNHSHCQPPWTERELRHKLRSATQSSAHAQRPLGYLLNEDRPRAPTARACRQPSFFLTRTLGTMNCEHETNRQAQQRQDWPAFRPLKPALIERIAQQRGMRPDAVDLAQRHGFLSGGLVDGQACYLLHEGSFAQARRLDGEPFWRADGSPLKAKNLPGSEGAFIGQRWLGSATHVLLVEGAIALIEALAAWALVDAPQPWAILAATSASSRFARDPALLHQLRGKHLRLVPDADASGLKAAAAWLAELDAGGISVDVYALPEGCKDLAPLITPSGHAQHADTLSQLFMTEAK</sequence>
<name>A0A1T4YDR9_9BACT</name>
<evidence type="ECO:0000313" key="2">
    <source>
        <dbReference type="Proteomes" id="UP000190774"/>
    </source>
</evidence>
<accession>A0A1T4YDR9</accession>
<reference evidence="2" key="1">
    <citation type="submission" date="2017-02" db="EMBL/GenBank/DDBJ databases">
        <authorList>
            <person name="Varghese N."/>
            <person name="Submissions S."/>
        </authorList>
    </citation>
    <scope>NUCLEOTIDE SEQUENCE [LARGE SCALE GENOMIC DNA]</scope>
    <source>
        <strain evidence="2">ATCC 700200</strain>
    </source>
</reference>
<organism evidence="1 2">
    <name type="scientific">Prosthecobacter debontii</name>
    <dbReference type="NCBI Taxonomy" id="48467"/>
    <lineage>
        <taxon>Bacteria</taxon>
        <taxon>Pseudomonadati</taxon>
        <taxon>Verrucomicrobiota</taxon>
        <taxon>Verrucomicrobiia</taxon>
        <taxon>Verrucomicrobiales</taxon>
        <taxon>Verrucomicrobiaceae</taxon>
        <taxon>Prosthecobacter</taxon>
    </lineage>
</organism>
<dbReference type="AlphaFoldDB" id="A0A1T4YDR9"/>
<dbReference type="RefSeq" id="WP_078814232.1">
    <property type="nucleotide sequence ID" value="NZ_FUYE01000009.1"/>
</dbReference>
<dbReference type="Gene3D" id="3.40.1360.10">
    <property type="match status" value="1"/>
</dbReference>
<proteinExistence type="predicted"/>
<keyword evidence="2" id="KW-1185">Reference proteome</keyword>
<protein>
    <recommendedName>
        <fullName evidence="3">Toprim domain-containing protein</fullName>
    </recommendedName>
</protein>
<dbReference type="Proteomes" id="UP000190774">
    <property type="component" value="Unassembled WGS sequence"/>
</dbReference>
<dbReference type="EMBL" id="FUYE01000009">
    <property type="protein sequence ID" value="SKA99833.1"/>
    <property type="molecule type" value="Genomic_DNA"/>
</dbReference>
<gene>
    <name evidence="1" type="ORF">SAMN02745166_03042</name>
</gene>